<evidence type="ECO:0008006" key="3">
    <source>
        <dbReference type="Google" id="ProtNLM"/>
    </source>
</evidence>
<organism evidence="1 2">
    <name type="scientific">Acinetobacter parvus DSM 16617 = CIP 108168</name>
    <dbReference type="NCBI Taxonomy" id="981333"/>
    <lineage>
        <taxon>Bacteria</taxon>
        <taxon>Pseudomonadati</taxon>
        <taxon>Pseudomonadota</taxon>
        <taxon>Gammaproteobacteria</taxon>
        <taxon>Moraxellales</taxon>
        <taxon>Moraxellaceae</taxon>
        <taxon>Acinetobacter</taxon>
    </lineage>
</organism>
<proteinExistence type="predicted"/>
<evidence type="ECO:0000313" key="1">
    <source>
        <dbReference type="EMBL" id="ENU36408.1"/>
    </source>
</evidence>
<gene>
    <name evidence="1" type="ORF">F988_01447</name>
</gene>
<dbReference type="Proteomes" id="UP000023776">
    <property type="component" value="Unassembled WGS sequence"/>
</dbReference>
<keyword evidence="2" id="KW-1185">Reference proteome</keyword>
<sequence length="606" mass="70230">MRAKKIKHRFLGFKRSEIDNTMMNNAFSDIFQIPTVLRRDKLSFCDTNTKSLNEWISNLSIMQLGDTSKALFAALLELSELECSETLRFDLVQVLHPTIENVLGSLEKNFFNQGVISSDRNEHIIELAMLLRCYFAAIYINIVRRSSDQLDNQKFSIFALNQKKNLQTARTLATFQALQQLTQLLYQQHMLYSEPVAGQWLISHQLYEAALTHKYHQTNLEQIQGSKPNSLSNISQAYAQLILMDIFNTNQIRQSEIQALFQCSFDWAKMLQILSKETDLTKYVVDTSKDHPPIYNKKQSSGFNPNVFISTNTLLDHVTATLHKNAEYISKNEKIYLTPALKFHVQTILGTTAERRHERYEYSAQLHICFGLLTAHFYLSKAKNFDETLLLEHHFNLQNESRFMSSWDKKLSENNEESSIQRLSRESKVVYQSDILDISVNGYRIKWSGEAPKNLRTGEYILVKETSHGHWRGGVIRWLKQSTEKSLELGLEVLAQEIFPCAVHIQADRHVSNYHPALLLKNQNLDETKTTLILPGSQIFREQQGIYLRLGKEEVKVYLLNAQLITQSFVQFDFELLNEDEQSILHKFMALNNMDTNDQDLWEALK</sequence>
<dbReference type="HOGENOM" id="CLU_031627_0_1_6"/>
<evidence type="ECO:0000313" key="2">
    <source>
        <dbReference type="Proteomes" id="UP000023776"/>
    </source>
</evidence>
<name>N8RLX4_9GAMM</name>
<dbReference type="PATRIC" id="fig|981333.9.peg.1496"/>
<accession>N8RLX4</accession>
<protein>
    <recommendedName>
        <fullName evidence="3">GTPase</fullName>
    </recommendedName>
</protein>
<comment type="caution">
    <text evidence="1">The sequence shown here is derived from an EMBL/GenBank/DDBJ whole genome shotgun (WGS) entry which is preliminary data.</text>
</comment>
<dbReference type="EMBL" id="APOM01000044">
    <property type="protein sequence ID" value="ENU36408.1"/>
    <property type="molecule type" value="Genomic_DNA"/>
</dbReference>
<dbReference type="AlphaFoldDB" id="N8RLX4"/>
<reference evidence="1 2" key="1">
    <citation type="submission" date="2013-02" db="EMBL/GenBank/DDBJ databases">
        <title>The Genome Sequence of Acinetobacter parvus CIP 108168.</title>
        <authorList>
            <consortium name="The Broad Institute Genome Sequencing Platform"/>
            <consortium name="The Broad Institute Genome Sequencing Center for Infectious Disease"/>
            <person name="Cerqueira G."/>
            <person name="Feldgarden M."/>
            <person name="Courvalin P."/>
            <person name="Perichon B."/>
            <person name="Grillot-Courvalin C."/>
            <person name="Clermont D."/>
            <person name="Rocha E."/>
            <person name="Yoon E.-J."/>
            <person name="Nemec A."/>
            <person name="Walker B."/>
            <person name="Young S.K."/>
            <person name="Zeng Q."/>
            <person name="Gargeya S."/>
            <person name="Fitzgerald M."/>
            <person name="Haas B."/>
            <person name="Abouelleil A."/>
            <person name="Alvarado L."/>
            <person name="Arachchi H.M."/>
            <person name="Berlin A.M."/>
            <person name="Chapman S.B."/>
            <person name="Dewar J."/>
            <person name="Goldberg J."/>
            <person name="Griggs A."/>
            <person name="Gujja S."/>
            <person name="Hansen M."/>
            <person name="Howarth C."/>
            <person name="Imamovic A."/>
            <person name="Larimer J."/>
            <person name="McCowan C."/>
            <person name="Murphy C."/>
            <person name="Neiman D."/>
            <person name="Pearson M."/>
            <person name="Priest M."/>
            <person name="Roberts A."/>
            <person name="Saif S."/>
            <person name="Shea T."/>
            <person name="Sisk P."/>
            <person name="Sykes S."/>
            <person name="Wortman J."/>
            <person name="Nusbaum C."/>
            <person name="Birren B."/>
        </authorList>
    </citation>
    <scope>NUCLEOTIDE SEQUENCE [LARGE SCALE GENOMIC DNA]</scope>
    <source>
        <strain evidence="1 2">CIP 108168</strain>
    </source>
</reference>